<gene>
    <name evidence="2" type="ORF">KP509_28G007200</name>
</gene>
<feature type="signal peptide" evidence="1">
    <location>
        <begin position="1"/>
        <end position="29"/>
    </location>
</feature>
<name>A0A8T2RBT9_CERRI</name>
<evidence type="ECO:0000313" key="2">
    <source>
        <dbReference type="EMBL" id="KAH7292995.1"/>
    </source>
</evidence>
<dbReference type="Proteomes" id="UP000825935">
    <property type="component" value="Chromosome 28"/>
</dbReference>
<comment type="caution">
    <text evidence="2">The sequence shown here is derived from an EMBL/GenBank/DDBJ whole genome shotgun (WGS) entry which is preliminary data.</text>
</comment>
<evidence type="ECO:0008006" key="4">
    <source>
        <dbReference type="Google" id="ProtNLM"/>
    </source>
</evidence>
<keyword evidence="3" id="KW-1185">Reference proteome</keyword>
<sequence length="95" mass="9823">MESGKVAHLGTCLAMGSCLALLGSHLGRSLEAGTVPSPSCVQIDSSPQSHSPPCKPMYALSHVVSMAYIKSSFSFILGTSRSGSVLGLRLMSLVV</sequence>
<evidence type="ECO:0000256" key="1">
    <source>
        <dbReference type="SAM" id="SignalP"/>
    </source>
</evidence>
<proteinExistence type="predicted"/>
<organism evidence="2 3">
    <name type="scientific">Ceratopteris richardii</name>
    <name type="common">Triangle waterfern</name>
    <dbReference type="NCBI Taxonomy" id="49495"/>
    <lineage>
        <taxon>Eukaryota</taxon>
        <taxon>Viridiplantae</taxon>
        <taxon>Streptophyta</taxon>
        <taxon>Embryophyta</taxon>
        <taxon>Tracheophyta</taxon>
        <taxon>Polypodiopsida</taxon>
        <taxon>Polypodiidae</taxon>
        <taxon>Polypodiales</taxon>
        <taxon>Pteridineae</taxon>
        <taxon>Pteridaceae</taxon>
        <taxon>Parkerioideae</taxon>
        <taxon>Ceratopteris</taxon>
    </lineage>
</organism>
<dbReference type="AlphaFoldDB" id="A0A8T2RBT9"/>
<keyword evidence="1" id="KW-0732">Signal</keyword>
<dbReference type="PROSITE" id="PS51257">
    <property type="entry name" value="PROKAR_LIPOPROTEIN"/>
    <property type="match status" value="1"/>
</dbReference>
<protein>
    <recommendedName>
        <fullName evidence="4">Secreted protein</fullName>
    </recommendedName>
</protein>
<accession>A0A8T2RBT9</accession>
<reference evidence="2" key="1">
    <citation type="submission" date="2021-08" db="EMBL/GenBank/DDBJ databases">
        <title>WGS assembly of Ceratopteris richardii.</title>
        <authorList>
            <person name="Marchant D.B."/>
            <person name="Chen G."/>
            <person name="Jenkins J."/>
            <person name="Shu S."/>
            <person name="Leebens-Mack J."/>
            <person name="Grimwood J."/>
            <person name="Schmutz J."/>
            <person name="Soltis P."/>
            <person name="Soltis D."/>
            <person name="Chen Z.-H."/>
        </authorList>
    </citation>
    <scope>NUCLEOTIDE SEQUENCE</scope>
    <source>
        <strain evidence="2">Whitten #5841</strain>
        <tissue evidence="2">Leaf</tissue>
    </source>
</reference>
<dbReference type="EMBL" id="CM035433">
    <property type="protein sequence ID" value="KAH7292995.1"/>
    <property type="molecule type" value="Genomic_DNA"/>
</dbReference>
<feature type="chain" id="PRO_5035741273" description="Secreted protein" evidence="1">
    <location>
        <begin position="30"/>
        <end position="95"/>
    </location>
</feature>
<evidence type="ECO:0000313" key="3">
    <source>
        <dbReference type="Proteomes" id="UP000825935"/>
    </source>
</evidence>